<dbReference type="Gene3D" id="4.10.520.10">
    <property type="entry name" value="IHF-like DNA-binding proteins"/>
    <property type="match status" value="1"/>
</dbReference>
<protein>
    <recommendedName>
        <fullName evidence="2">HU domain-containing protein</fullName>
    </recommendedName>
</protein>
<keyword evidence="4" id="KW-1185">Reference proteome</keyword>
<dbReference type="SUPFAM" id="SSF47729">
    <property type="entry name" value="IHF-like DNA-binding proteins"/>
    <property type="match status" value="1"/>
</dbReference>
<name>A0A4Y8AVK6_9FLAO</name>
<dbReference type="Pfam" id="PF18291">
    <property type="entry name" value="HU-HIG"/>
    <property type="match status" value="1"/>
</dbReference>
<proteinExistence type="predicted"/>
<evidence type="ECO:0000256" key="1">
    <source>
        <dbReference type="ARBA" id="ARBA00023125"/>
    </source>
</evidence>
<dbReference type="RefSeq" id="WP_134246585.1">
    <property type="nucleotide sequence ID" value="NZ_SNQI01000001.1"/>
</dbReference>
<reference evidence="3 4" key="1">
    <citation type="journal article" date="2011" name="J. Microbiol.">
        <title>Gramella jeungdoensis sp. nov., isolated from a solar saltern in Korea.</title>
        <authorList>
            <person name="Joung Y."/>
            <person name="Kim H."/>
            <person name="Jang T."/>
            <person name="Ahn T.S."/>
            <person name="Joh K."/>
        </authorList>
    </citation>
    <scope>NUCLEOTIDE SEQUENCE [LARGE SCALE GENOMIC DNA]</scope>
    <source>
        <strain evidence="3 4">KCTC 23123</strain>
    </source>
</reference>
<dbReference type="GO" id="GO:0003677">
    <property type="term" value="F:DNA binding"/>
    <property type="evidence" value="ECO:0007669"/>
    <property type="project" value="UniProtKB-KW"/>
</dbReference>
<evidence type="ECO:0000259" key="2">
    <source>
        <dbReference type="Pfam" id="PF18291"/>
    </source>
</evidence>
<evidence type="ECO:0000313" key="4">
    <source>
        <dbReference type="Proteomes" id="UP000298517"/>
    </source>
</evidence>
<accession>A0A4Y8AVK6</accession>
<dbReference type="InterPro" id="IPR010992">
    <property type="entry name" value="IHF-like_DNA-bd_dom_sf"/>
</dbReference>
<organism evidence="3 4">
    <name type="scientific">Gramella jeungdoensis</name>
    <dbReference type="NCBI Taxonomy" id="708091"/>
    <lineage>
        <taxon>Bacteria</taxon>
        <taxon>Pseudomonadati</taxon>
        <taxon>Bacteroidota</taxon>
        <taxon>Flavobacteriia</taxon>
        <taxon>Flavobacteriales</taxon>
        <taxon>Flavobacteriaceae</taxon>
        <taxon>Christiangramia</taxon>
    </lineage>
</organism>
<dbReference type="EMBL" id="SNQI01000001">
    <property type="protein sequence ID" value="TEW76573.1"/>
    <property type="molecule type" value="Genomic_DNA"/>
</dbReference>
<feature type="domain" description="HU" evidence="2">
    <location>
        <begin position="7"/>
        <end position="129"/>
    </location>
</feature>
<dbReference type="AlphaFoldDB" id="A0A4Y8AVK6"/>
<keyword evidence="1" id="KW-0238">DNA-binding</keyword>
<evidence type="ECO:0000313" key="3">
    <source>
        <dbReference type="EMBL" id="TEW76573.1"/>
    </source>
</evidence>
<sequence>MNVGIPIHFKTITKTNVLQPKKPRKYYAQSVTTGEAHFKTLLQETAKACKMSQVDANRLYYNLEAIIQQELEAGKVVRLGGIGSFQIGISSNGYDTPKEVTSNQITKAKINYRPGKPFKEMLKALNFKKV</sequence>
<dbReference type="Proteomes" id="UP000298517">
    <property type="component" value="Unassembled WGS sequence"/>
</dbReference>
<gene>
    <name evidence="3" type="ORF">E2488_01610</name>
</gene>
<dbReference type="InterPro" id="IPR005902">
    <property type="entry name" value="HU_DNA-bd_put"/>
</dbReference>
<dbReference type="NCBIfam" id="TIGR01201">
    <property type="entry name" value="HU_rel"/>
    <property type="match status" value="1"/>
</dbReference>
<dbReference type="InterPro" id="IPR041607">
    <property type="entry name" value="HU-HIG"/>
</dbReference>
<comment type="caution">
    <text evidence="3">The sequence shown here is derived from an EMBL/GenBank/DDBJ whole genome shotgun (WGS) entry which is preliminary data.</text>
</comment>